<dbReference type="OrthoDB" id="6884981at2"/>
<gene>
    <name evidence="1" type="ORF">SAE02_18100</name>
</gene>
<keyword evidence="2" id="KW-1185">Reference proteome</keyword>
<organism evidence="1 2">
    <name type="scientific">Skermanella aerolata</name>
    <dbReference type="NCBI Taxonomy" id="393310"/>
    <lineage>
        <taxon>Bacteria</taxon>
        <taxon>Pseudomonadati</taxon>
        <taxon>Pseudomonadota</taxon>
        <taxon>Alphaproteobacteria</taxon>
        <taxon>Rhodospirillales</taxon>
        <taxon>Azospirillaceae</taxon>
        <taxon>Skermanella</taxon>
    </lineage>
</organism>
<sequence length="239" mass="24834">MSTNFTMQFDFTSSDEQAVLTNLQELNYSLVGYLGASGTGQITAGVPTWFTVPYTQVFGTETITYTPTYQVYTTSQSPIAQGTVINMQAVSPVTGLGQGFTFAQNGSWTYGMPAGTVVPANSVGLFNGTTQTLTVGLSAPAAFNASNSYTPFCAFTLPAQNTIFMTPNQSVMLVNAITNAVSGSVQSAIAAPGASFSFNSSAQYFLDVMAGTYGITNAPNTAPVTPVNSGASITQVVNS</sequence>
<dbReference type="EMBL" id="BJYZ01000007">
    <property type="protein sequence ID" value="GEO37662.1"/>
    <property type="molecule type" value="Genomic_DNA"/>
</dbReference>
<name>A0A512DMF7_9PROT</name>
<reference evidence="1 2" key="1">
    <citation type="submission" date="2019-07" db="EMBL/GenBank/DDBJ databases">
        <title>Whole genome shotgun sequence of Skermanella aerolata NBRC 106429.</title>
        <authorList>
            <person name="Hosoyama A."/>
            <person name="Uohara A."/>
            <person name="Ohji S."/>
            <person name="Ichikawa N."/>
        </authorList>
    </citation>
    <scope>NUCLEOTIDE SEQUENCE [LARGE SCALE GENOMIC DNA]</scope>
    <source>
        <strain evidence="1 2">NBRC 106429</strain>
    </source>
</reference>
<dbReference type="Proteomes" id="UP000321523">
    <property type="component" value="Unassembled WGS sequence"/>
</dbReference>
<comment type="caution">
    <text evidence="1">The sequence shown here is derived from an EMBL/GenBank/DDBJ whole genome shotgun (WGS) entry which is preliminary data.</text>
</comment>
<evidence type="ECO:0000313" key="1">
    <source>
        <dbReference type="EMBL" id="GEO37662.1"/>
    </source>
</evidence>
<protein>
    <submittedName>
        <fullName evidence="1">Uncharacterized protein</fullName>
    </submittedName>
</protein>
<dbReference type="AlphaFoldDB" id="A0A512DMF7"/>
<proteinExistence type="predicted"/>
<dbReference type="RefSeq" id="WP_044426540.1">
    <property type="nucleotide sequence ID" value="NZ_BJYZ01000007.1"/>
</dbReference>
<accession>A0A512DMF7</accession>
<evidence type="ECO:0000313" key="2">
    <source>
        <dbReference type="Proteomes" id="UP000321523"/>
    </source>
</evidence>